<reference evidence="1 2" key="1">
    <citation type="submission" date="2018-03" db="EMBL/GenBank/DDBJ databases">
        <title>Draft Genome Sequences of the Obligatory Marine Myxobacteria Enhygromyxa salina SWB005.</title>
        <authorList>
            <person name="Poehlein A."/>
            <person name="Moghaddam J.A."/>
            <person name="Harms H."/>
            <person name="Alanjari M."/>
            <person name="Koenig G.M."/>
            <person name="Daniel R."/>
            <person name="Schaeberle T.F."/>
        </authorList>
    </citation>
    <scope>NUCLEOTIDE SEQUENCE [LARGE SCALE GENOMIC DNA]</scope>
    <source>
        <strain evidence="1 2">SWB005</strain>
    </source>
</reference>
<dbReference type="EMBL" id="PVNK01000005">
    <property type="protein sequence ID" value="PRQ05741.1"/>
    <property type="molecule type" value="Genomic_DNA"/>
</dbReference>
<name>A0A2S9YKV9_9BACT</name>
<proteinExistence type="predicted"/>
<evidence type="ECO:0000313" key="1">
    <source>
        <dbReference type="EMBL" id="PRQ05741.1"/>
    </source>
</evidence>
<organism evidence="1 2">
    <name type="scientific">Enhygromyxa salina</name>
    <dbReference type="NCBI Taxonomy" id="215803"/>
    <lineage>
        <taxon>Bacteria</taxon>
        <taxon>Pseudomonadati</taxon>
        <taxon>Myxococcota</taxon>
        <taxon>Polyangia</taxon>
        <taxon>Nannocystales</taxon>
        <taxon>Nannocystaceae</taxon>
        <taxon>Enhygromyxa</taxon>
    </lineage>
</organism>
<accession>A0A2S9YKV9</accession>
<sequence length="181" mass="19867">MRRIRSFPDDVRLRVLDKITRGAQNAIARTRSDEWLPVEHVIEVCDALVDVLERERAVEFWRDLVYDSWVGGLLEPLSHSLRDHEDGTRARGEAVLALAPAAWSISARNCGEIVVVPDDDGGRLRLEARGLPDVVEASVGIRVMYAGAIKAMLVFAGLGPSVKINDAGGQFAFSLTFTSPT</sequence>
<dbReference type="Proteomes" id="UP000237968">
    <property type="component" value="Unassembled WGS sequence"/>
</dbReference>
<evidence type="ECO:0000313" key="2">
    <source>
        <dbReference type="Proteomes" id="UP000237968"/>
    </source>
</evidence>
<protein>
    <submittedName>
        <fullName evidence="1">Uncharacterized protein</fullName>
    </submittedName>
</protein>
<keyword evidence="2" id="KW-1185">Reference proteome</keyword>
<gene>
    <name evidence="1" type="ORF">ENSA5_00610</name>
</gene>
<dbReference type="AlphaFoldDB" id="A0A2S9YKV9"/>
<comment type="caution">
    <text evidence="1">The sequence shown here is derived from an EMBL/GenBank/DDBJ whole genome shotgun (WGS) entry which is preliminary data.</text>
</comment>